<evidence type="ECO:0000256" key="2">
    <source>
        <dbReference type="PROSITE-ProRule" id="PRU00124"/>
    </source>
</evidence>
<evidence type="ECO:0000256" key="3">
    <source>
        <dbReference type="SAM" id="SignalP"/>
    </source>
</evidence>
<dbReference type="Pfam" id="PF00057">
    <property type="entry name" value="Ldl_recept_a"/>
    <property type="match status" value="1"/>
</dbReference>
<name>A0A077ZD55_TRITR</name>
<organism evidence="4 5">
    <name type="scientific">Trichuris trichiura</name>
    <name type="common">Whipworm</name>
    <name type="synonym">Trichocephalus trichiurus</name>
    <dbReference type="NCBI Taxonomy" id="36087"/>
    <lineage>
        <taxon>Eukaryota</taxon>
        <taxon>Metazoa</taxon>
        <taxon>Ecdysozoa</taxon>
        <taxon>Nematoda</taxon>
        <taxon>Enoplea</taxon>
        <taxon>Dorylaimia</taxon>
        <taxon>Trichinellida</taxon>
        <taxon>Trichuridae</taxon>
        <taxon>Trichuris</taxon>
    </lineage>
</organism>
<reference evidence="4" key="1">
    <citation type="submission" date="2014-01" db="EMBL/GenBank/DDBJ databases">
        <authorList>
            <person name="Aslett M."/>
        </authorList>
    </citation>
    <scope>NUCLEOTIDE SEQUENCE</scope>
</reference>
<dbReference type="AlphaFoldDB" id="A0A077ZD55"/>
<dbReference type="InterPro" id="IPR002172">
    <property type="entry name" value="LDrepeatLR_classA_rpt"/>
</dbReference>
<dbReference type="PROSITE" id="PS01209">
    <property type="entry name" value="LDLRA_1"/>
    <property type="match status" value="1"/>
</dbReference>
<dbReference type="Proteomes" id="UP000030665">
    <property type="component" value="Unassembled WGS sequence"/>
</dbReference>
<reference evidence="4" key="2">
    <citation type="submission" date="2014-03" db="EMBL/GenBank/DDBJ databases">
        <title>The whipworm genome and dual-species transcriptomics of an intimate host-pathogen interaction.</title>
        <authorList>
            <person name="Foth B.J."/>
            <person name="Tsai I.J."/>
            <person name="Reid A.J."/>
            <person name="Bancroft A.J."/>
            <person name="Nichol S."/>
            <person name="Tracey A."/>
            <person name="Holroyd N."/>
            <person name="Cotton J.A."/>
            <person name="Stanley E.J."/>
            <person name="Zarowiecki M."/>
            <person name="Liu J.Z."/>
            <person name="Huckvale T."/>
            <person name="Cooper P.J."/>
            <person name="Grencis R.K."/>
            <person name="Berriman M."/>
        </authorList>
    </citation>
    <scope>NUCLEOTIDE SEQUENCE [LARGE SCALE GENOMIC DNA]</scope>
</reference>
<gene>
    <name evidence="4" type="ORF">TTRE_0000663801</name>
</gene>
<dbReference type="STRING" id="36087.A0A077ZD55"/>
<dbReference type="CDD" id="cd00112">
    <property type="entry name" value="LDLa"/>
    <property type="match status" value="1"/>
</dbReference>
<sequence>MEISAWATVVAVALLLLPARGEEDLFAGLEAEDDTLFNIMTGPCGPNQFFCDAHIGNGKCIPKTWYCDYEFDCMDQSDEPANECHTSSRHGYRFHWQSDPCHCIPPYLTYCNCQHCPTTVQ</sequence>
<keyword evidence="1" id="KW-1015">Disulfide bond</keyword>
<dbReference type="PROSITE" id="PS50068">
    <property type="entry name" value="LDLRA_2"/>
    <property type="match status" value="1"/>
</dbReference>
<dbReference type="Gene3D" id="4.10.400.10">
    <property type="entry name" value="Low-density Lipoprotein Receptor"/>
    <property type="match status" value="1"/>
</dbReference>
<protein>
    <submittedName>
        <fullName evidence="4">Ldl recept a domain containing protein</fullName>
    </submittedName>
</protein>
<dbReference type="InterPro" id="IPR036055">
    <property type="entry name" value="LDL_receptor-like_sf"/>
</dbReference>
<dbReference type="SMART" id="SM00192">
    <property type="entry name" value="LDLa"/>
    <property type="match status" value="1"/>
</dbReference>
<comment type="caution">
    <text evidence="2">Lacks conserved residue(s) required for the propagation of feature annotation.</text>
</comment>
<dbReference type="SUPFAM" id="SSF57424">
    <property type="entry name" value="LDL receptor-like module"/>
    <property type="match status" value="1"/>
</dbReference>
<feature type="signal peptide" evidence="3">
    <location>
        <begin position="1"/>
        <end position="21"/>
    </location>
</feature>
<proteinExistence type="predicted"/>
<keyword evidence="3" id="KW-0732">Signal</keyword>
<feature type="chain" id="PRO_5001728652" evidence="3">
    <location>
        <begin position="22"/>
        <end position="121"/>
    </location>
</feature>
<evidence type="ECO:0000256" key="1">
    <source>
        <dbReference type="ARBA" id="ARBA00023157"/>
    </source>
</evidence>
<evidence type="ECO:0000313" key="4">
    <source>
        <dbReference type="EMBL" id="CDW58331.1"/>
    </source>
</evidence>
<evidence type="ECO:0000313" key="5">
    <source>
        <dbReference type="Proteomes" id="UP000030665"/>
    </source>
</evidence>
<dbReference type="InterPro" id="IPR023415">
    <property type="entry name" value="LDLR_class-A_CS"/>
</dbReference>
<keyword evidence="5" id="KW-1185">Reference proteome</keyword>
<dbReference type="EMBL" id="HG806312">
    <property type="protein sequence ID" value="CDW58331.1"/>
    <property type="molecule type" value="Genomic_DNA"/>
</dbReference>
<accession>A0A077ZD55</accession>
<dbReference type="OrthoDB" id="9990982at2759"/>